<dbReference type="InterPro" id="IPR012338">
    <property type="entry name" value="Beta-lactam/transpept-like"/>
</dbReference>
<keyword evidence="2" id="KW-0472">Membrane</keyword>
<dbReference type="GO" id="GO:0016787">
    <property type="term" value="F:hydrolase activity"/>
    <property type="evidence" value="ECO:0007669"/>
    <property type="project" value="UniProtKB-KW"/>
</dbReference>
<dbReference type="SUPFAM" id="SSF56601">
    <property type="entry name" value="beta-lactamase/transpeptidase-like"/>
    <property type="match status" value="1"/>
</dbReference>
<accession>A0ABV5T0K6</accession>
<keyword evidence="5" id="KW-1185">Reference proteome</keyword>
<evidence type="ECO:0000313" key="5">
    <source>
        <dbReference type="Proteomes" id="UP001589611"/>
    </source>
</evidence>
<evidence type="ECO:0000259" key="3">
    <source>
        <dbReference type="Pfam" id="PF00144"/>
    </source>
</evidence>
<protein>
    <submittedName>
        <fullName evidence="4">Serine hydrolase domain-containing protein</fullName>
        <ecNumber evidence="4">3.-.-.-</ecNumber>
    </submittedName>
</protein>
<evidence type="ECO:0000256" key="1">
    <source>
        <dbReference type="ARBA" id="ARBA00004370"/>
    </source>
</evidence>
<keyword evidence="4" id="KW-0378">Hydrolase</keyword>
<sequence length="242" mass="26615">MNENDVGDYLDEEGDGEIDDYIFSLPLHVLAETEAFLPALDGFPQKFPPGERFSYCNGGYVVLALIAERVSGRDFHELVQTEVCDRAGLTGSAFLRSDDLPGDAALGYLDEEGNRTNVLHLPVRGNGDGGMYFTADDLHRFWNALLDGRIVSPGTLAEMIRPRFDVPSEHKRYGMGLWLGRRNSSLILEGYDAGASFRSTRIPETRTTVTVLGNSSEGAWPVIYALADAMDGTVRGKFPDET</sequence>
<reference evidence="4 5" key="1">
    <citation type="submission" date="2024-09" db="EMBL/GenBank/DDBJ databases">
        <authorList>
            <person name="Sun Q."/>
            <person name="Mori K."/>
        </authorList>
    </citation>
    <scope>NUCLEOTIDE SEQUENCE [LARGE SCALE GENOMIC DNA]</scope>
    <source>
        <strain evidence="4 5">JCM 1342</strain>
    </source>
</reference>
<proteinExistence type="predicted"/>
<organism evidence="4 5">
    <name type="scientific">Microbacterium terregens</name>
    <dbReference type="NCBI Taxonomy" id="69363"/>
    <lineage>
        <taxon>Bacteria</taxon>
        <taxon>Bacillati</taxon>
        <taxon>Actinomycetota</taxon>
        <taxon>Actinomycetes</taxon>
        <taxon>Micrococcales</taxon>
        <taxon>Microbacteriaceae</taxon>
        <taxon>Microbacterium</taxon>
    </lineage>
</organism>
<dbReference type="PANTHER" id="PTHR46825:SF11">
    <property type="entry name" value="PENICILLIN-BINDING PROTEIN 4"/>
    <property type="match status" value="1"/>
</dbReference>
<dbReference type="EC" id="3.-.-.-" evidence="4"/>
<comment type="caution">
    <text evidence="4">The sequence shown here is derived from an EMBL/GenBank/DDBJ whole genome shotgun (WGS) entry which is preliminary data.</text>
</comment>
<gene>
    <name evidence="4" type="ORF">ACFFPJ_10085</name>
</gene>
<dbReference type="Proteomes" id="UP001589611">
    <property type="component" value="Unassembled WGS sequence"/>
</dbReference>
<comment type="subcellular location">
    <subcellularLocation>
        <location evidence="1">Membrane</location>
    </subcellularLocation>
</comment>
<dbReference type="RefSeq" id="WP_344712857.1">
    <property type="nucleotide sequence ID" value="NZ_BAAAWH010000001.1"/>
</dbReference>
<dbReference type="InterPro" id="IPR050491">
    <property type="entry name" value="AmpC-like"/>
</dbReference>
<feature type="domain" description="Beta-lactamase-related" evidence="3">
    <location>
        <begin position="34"/>
        <end position="220"/>
    </location>
</feature>
<dbReference type="PANTHER" id="PTHR46825">
    <property type="entry name" value="D-ALANYL-D-ALANINE-CARBOXYPEPTIDASE/ENDOPEPTIDASE AMPH"/>
    <property type="match status" value="1"/>
</dbReference>
<evidence type="ECO:0000256" key="2">
    <source>
        <dbReference type="ARBA" id="ARBA00023136"/>
    </source>
</evidence>
<evidence type="ECO:0000313" key="4">
    <source>
        <dbReference type="EMBL" id="MFB9646145.1"/>
    </source>
</evidence>
<dbReference type="InterPro" id="IPR001466">
    <property type="entry name" value="Beta-lactam-related"/>
</dbReference>
<dbReference type="Gene3D" id="3.40.710.10">
    <property type="entry name" value="DD-peptidase/beta-lactamase superfamily"/>
    <property type="match status" value="1"/>
</dbReference>
<dbReference type="Pfam" id="PF00144">
    <property type="entry name" value="Beta-lactamase"/>
    <property type="match status" value="1"/>
</dbReference>
<name>A0ABV5T0K6_9MICO</name>
<dbReference type="EMBL" id="JBHMBE010000003">
    <property type="protein sequence ID" value="MFB9646145.1"/>
    <property type="molecule type" value="Genomic_DNA"/>
</dbReference>